<keyword evidence="1" id="KW-0812">Transmembrane</keyword>
<keyword evidence="1" id="KW-1133">Transmembrane helix</keyword>
<keyword evidence="1" id="KW-0472">Membrane</keyword>
<reference evidence="3" key="1">
    <citation type="journal article" date="2019" name="Int. J. Syst. Evol. Microbiol.">
        <title>The Global Catalogue of Microorganisms (GCM) 10K type strain sequencing project: providing services to taxonomists for standard genome sequencing and annotation.</title>
        <authorList>
            <consortium name="The Broad Institute Genomics Platform"/>
            <consortium name="The Broad Institute Genome Sequencing Center for Infectious Disease"/>
            <person name="Wu L."/>
            <person name="Ma J."/>
        </authorList>
    </citation>
    <scope>NUCLEOTIDE SEQUENCE [LARGE SCALE GENOMIC DNA]</scope>
    <source>
        <strain evidence="3">CCUG 60527</strain>
    </source>
</reference>
<keyword evidence="3" id="KW-1185">Reference proteome</keyword>
<protein>
    <submittedName>
        <fullName evidence="2">Uncharacterized protein</fullName>
    </submittedName>
</protein>
<dbReference type="EMBL" id="JBHTJR010000011">
    <property type="protein sequence ID" value="MFD0991687.1"/>
    <property type="molecule type" value="Genomic_DNA"/>
</dbReference>
<gene>
    <name evidence="2" type="ORF">ACFQ1U_00570</name>
</gene>
<evidence type="ECO:0000313" key="3">
    <source>
        <dbReference type="Proteomes" id="UP001597062"/>
    </source>
</evidence>
<feature type="transmembrane region" description="Helical" evidence="1">
    <location>
        <begin position="64"/>
        <end position="84"/>
    </location>
</feature>
<feature type="transmembrane region" description="Helical" evidence="1">
    <location>
        <begin position="6"/>
        <end position="22"/>
    </location>
</feature>
<dbReference type="Proteomes" id="UP001597062">
    <property type="component" value="Unassembled WGS sequence"/>
</dbReference>
<dbReference type="RefSeq" id="WP_386104224.1">
    <property type="nucleotide sequence ID" value="NZ_JBHTJR010000011.1"/>
</dbReference>
<evidence type="ECO:0000313" key="2">
    <source>
        <dbReference type="EMBL" id="MFD0991687.1"/>
    </source>
</evidence>
<comment type="caution">
    <text evidence="2">The sequence shown here is derived from an EMBL/GenBank/DDBJ whole genome shotgun (WGS) entry which is preliminary data.</text>
</comment>
<name>A0ABW3JMK1_9FLAO</name>
<proteinExistence type="predicted"/>
<sequence length="87" mass="9888">MIIRLITIFILIPLGIFCYFFFKRKPTTEINKKMKNKAALRFILGLIIFIAGVILTSISNGKGIFYGAILGGFIMFLSSIYTLYKVK</sequence>
<feature type="transmembrane region" description="Helical" evidence="1">
    <location>
        <begin position="38"/>
        <end position="58"/>
    </location>
</feature>
<organism evidence="2 3">
    <name type="scientific">Tenacibaculum geojense</name>
    <dbReference type="NCBI Taxonomy" id="915352"/>
    <lineage>
        <taxon>Bacteria</taxon>
        <taxon>Pseudomonadati</taxon>
        <taxon>Bacteroidota</taxon>
        <taxon>Flavobacteriia</taxon>
        <taxon>Flavobacteriales</taxon>
        <taxon>Flavobacteriaceae</taxon>
        <taxon>Tenacibaculum</taxon>
    </lineage>
</organism>
<accession>A0ABW3JMK1</accession>
<evidence type="ECO:0000256" key="1">
    <source>
        <dbReference type="SAM" id="Phobius"/>
    </source>
</evidence>